<dbReference type="AlphaFoldDB" id="M8AI19"/>
<reference evidence="1" key="1">
    <citation type="journal article" date="2013" name="Nature">
        <title>Draft genome of the wheat A-genome progenitor Triticum urartu.</title>
        <authorList>
            <person name="Ling H.Q."/>
            <person name="Zhao S."/>
            <person name="Liu D."/>
            <person name="Wang J."/>
            <person name="Sun H."/>
            <person name="Zhang C."/>
            <person name="Fan H."/>
            <person name="Li D."/>
            <person name="Dong L."/>
            <person name="Tao Y."/>
            <person name="Gao C."/>
            <person name="Wu H."/>
            <person name="Li Y."/>
            <person name="Cui Y."/>
            <person name="Guo X."/>
            <person name="Zheng S."/>
            <person name="Wang B."/>
            <person name="Yu K."/>
            <person name="Liang Q."/>
            <person name="Yang W."/>
            <person name="Lou X."/>
            <person name="Chen J."/>
            <person name="Feng M."/>
            <person name="Jian J."/>
            <person name="Zhang X."/>
            <person name="Luo G."/>
            <person name="Jiang Y."/>
            <person name="Liu J."/>
            <person name="Wang Z."/>
            <person name="Sha Y."/>
            <person name="Zhang B."/>
            <person name="Wu H."/>
            <person name="Tang D."/>
            <person name="Shen Q."/>
            <person name="Xue P."/>
            <person name="Zou S."/>
            <person name="Wang X."/>
            <person name="Liu X."/>
            <person name="Wang F."/>
            <person name="Yang Y."/>
            <person name="An X."/>
            <person name="Dong Z."/>
            <person name="Zhang K."/>
            <person name="Zhang X."/>
            <person name="Luo M.C."/>
            <person name="Dvorak J."/>
            <person name="Tong Y."/>
            <person name="Wang J."/>
            <person name="Yang H."/>
            <person name="Li Z."/>
            <person name="Wang D."/>
            <person name="Zhang A."/>
            <person name="Wang J."/>
        </authorList>
    </citation>
    <scope>NUCLEOTIDE SEQUENCE</scope>
</reference>
<name>M8AI19_TRIUA</name>
<organism evidence="1">
    <name type="scientific">Triticum urartu</name>
    <name type="common">Red wild einkorn</name>
    <name type="synonym">Crithodium urartu</name>
    <dbReference type="NCBI Taxonomy" id="4572"/>
    <lineage>
        <taxon>Eukaryota</taxon>
        <taxon>Viridiplantae</taxon>
        <taxon>Streptophyta</taxon>
        <taxon>Embryophyta</taxon>
        <taxon>Tracheophyta</taxon>
        <taxon>Spermatophyta</taxon>
        <taxon>Magnoliopsida</taxon>
        <taxon>Liliopsida</taxon>
        <taxon>Poales</taxon>
        <taxon>Poaceae</taxon>
        <taxon>BOP clade</taxon>
        <taxon>Pooideae</taxon>
        <taxon>Triticodae</taxon>
        <taxon>Triticeae</taxon>
        <taxon>Triticinae</taxon>
        <taxon>Triticum</taxon>
    </lineage>
</organism>
<sequence length="180" mass="19092">MDGLLGWLKAPANAGRCREQQQLQELDSAGFIGLRATMAARGRPRTRAGSRDPVGGDPGALWAAAKLHGWQQGRVSVAAVSYGERGQGRGGENQKGKKRRGGTARSSLVVASSADGLELLGLAILHGGRRRQRQGLSEGESGRGALARTREIPNSLPGSLSCLGFSRIARRNAMKHDMKE</sequence>
<protein>
    <submittedName>
        <fullName evidence="1">Uncharacterized protein</fullName>
    </submittedName>
</protein>
<proteinExistence type="predicted"/>
<dbReference type="EMBL" id="KD054575">
    <property type="protein sequence ID" value="EMS64565.1"/>
    <property type="molecule type" value="Genomic_DNA"/>
</dbReference>
<accession>M8AI19</accession>
<evidence type="ECO:0000313" key="1">
    <source>
        <dbReference type="EMBL" id="EMS64565.1"/>
    </source>
</evidence>
<gene>
    <name evidence="1" type="ORF">TRIUR3_34666</name>
</gene>